<evidence type="ECO:0008006" key="4">
    <source>
        <dbReference type="Google" id="ProtNLM"/>
    </source>
</evidence>
<evidence type="ECO:0000313" key="3">
    <source>
        <dbReference type="Proteomes" id="UP000604825"/>
    </source>
</evidence>
<dbReference type="AlphaFoldDB" id="A0A811MEL6"/>
<dbReference type="EMBL" id="CAJGYO010000001">
    <property type="protein sequence ID" value="CAD6205401.1"/>
    <property type="molecule type" value="Genomic_DNA"/>
</dbReference>
<comment type="caution">
    <text evidence="2">The sequence shown here is derived from an EMBL/GenBank/DDBJ whole genome shotgun (WGS) entry which is preliminary data.</text>
</comment>
<keyword evidence="3" id="KW-1185">Reference proteome</keyword>
<sequence length="65" mass="6827">MAVEEARSGPGGLGFRSRPTQVNGASTRPAMAPTQAKSGLFVGINKGHVVTKRELPLRPSNRKGV</sequence>
<proteinExistence type="predicted"/>
<name>A0A811MEL6_9POAL</name>
<protein>
    <recommendedName>
        <fullName evidence="4">60S ribosomal protein L36</fullName>
    </recommendedName>
</protein>
<dbReference type="Proteomes" id="UP000604825">
    <property type="component" value="Unassembled WGS sequence"/>
</dbReference>
<feature type="region of interest" description="Disordered" evidence="1">
    <location>
        <begin position="1"/>
        <end position="37"/>
    </location>
</feature>
<evidence type="ECO:0000313" key="2">
    <source>
        <dbReference type="EMBL" id="CAD6205401.1"/>
    </source>
</evidence>
<organism evidence="2 3">
    <name type="scientific">Miscanthus lutarioriparius</name>
    <dbReference type="NCBI Taxonomy" id="422564"/>
    <lineage>
        <taxon>Eukaryota</taxon>
        <taxon>Viridiplantae</taxon>
        <taxon>Streptophyta</taxon>
        <taxon>Embryophyta</taxon>
        <taxon>Tracheophyta</taxon>
        <taxon>Spermatophyta</taxon>
        <taxon>Magnoliopsida</taxon>
        <taxon>Liliopsida</taxon>
        <taxon>Poales</taxon>
        <taxon>Poaceae</taxon>
        <taxon>PACMAD clade</taxon>
        <taxon>Panicoideae</taxon>
        <taxon>Andropogonodae</taxon>
        <taxon>Andropogoneae</taxon>
        <taxon>Saccharinae</taxon>
        <taxon>Miscanthus</taxon>
    </lineage>
</organism>
<dbReference type="OrthoDB" id="1724927at2759"/>
<evidence type="ECO:0000256" key="1">
    <source>
        <dbReference type="SAM" id="MobiDB-lite"/>
    </source>
</evidence>
<accession>A0A811MEL6</accession>
<gene>
    <name evidence="2" type="ORF">NCGR_LOCUS3232</name>
</gene>
<dbReference type="InterPro" id="IPR038097">
    <property type="entry name" value="Ribosomal_eL36_sf"/>
</dbReference>
<reference evidence="2" key="1">
    <citation type="submission" date="2020-10" db="EMBL/GenBank/DDBJ databases">
        <authorList>
            <person name="Han B."/>
            <person name="Lu T."/>
            <person name="Zhao Q."/>
            <person name="Huang X."/>
            <person name="Zhao Y."/>
        </authorList>
    </citation>
    <scope>NUCLEOTIDE SEQUENCE</scope>
</reference>
<dbReference type="Gene3D" id="1.10.10.1760">
    <property type="entry name" value="60S ribosomal protein L36"/>
    <property type="match status" value="1"/>
</dbReference>